<protein>
    <submittedName>
        <fullName evidence="2">Uncharacterized protein</fullName>
    </submittedName>
</protein>
<organism evidence="2">
    <name type="scientific">marine metagenome</name>
    <dbReference type="NCBI Taxonomy" id="408172"/>
    <lineage>
        <taxon>unclassified sequences</taxon>
        <taxon>metagenomes</taxon>
        <taxon>ecological metagenomes</taxon>
    </lineage>
</organism>
<evidence type="ECO:0000256" key="1">
    <source>
        <dbReference type="SAM" id="MobiDB-lite"/>
    </source>
</evidence>
<sequence>MKFAIFGIGAILVATTTLGDEQNSEKTSKTEKSEVAVVKDDNQVICKRMTRAGTHFKKRVCMKRRNWRLQSDSVQSQTEGGYSQPGGPRD</sequence>
<gene>
    <name evidence="2" type="ORF">METZ01_LOCUS13501</name>
</gene>
<reference evidence="2" key="1">
    <citation type="submission" date="2018-05" db="EMBL/GenBank/DDBJ databases">
        <authorList>
            <person name="Lanie J.A."/>
            <person name="Ng W.-L."/>
            <person name="Kazmierczak K.M."/>
            <person name="Andrzejewski T.M."/>
            <person name="Davidsen T.M."/>
            <person name="Wayne K.J."/>
            <person name="Tettelin H."/>
            <person name="Glass J.I."/>
            <person name="Rusch D."/>
            <person name="Podicherti R."/>
            <person name="Tsui H.-C.T."/>
            <person name="Winkler M.E."/>
        </authorList>
    </citation>
    <scope>NUCLEOTIDE SEQUENCE</scope>
</reference>
<evidence type="ECO:0000313" key="2">
    <source>
        <dbReference type="EMBL" id="SUZ60647.1"/>
    </source>
</evidence>
<feature type="compositionally biased region" description="Polar residues" evidence="1">
    <location>
        <begin position="68"/>
        <end position="81"/>
    </location>
</feature>
<proteinExistence type="predicted"/>
<dbReference type="EMBL" id="UINC01000756">
    <property type="protein sequence ID" value="SUZ60647.1"/>
    <property type="molecule type" value="Genomic_DNA"/>
</dbReference>
<feature type="region of interest" description="Disordered" evidence="1">
    <location>
        <begin position="68"/>
        <end position="90"/>
    </location>
</feature>
<name>A0A381P2E3_9ZZZZ</name>
<accession>A0A381P2E3</accession>
<dbReference type="AlphaFoldDB" id="A0A381P2E3"/>